<evidence type="ECO:0000259" key="15">
    <source>
        <dbReference type="PROSITE" id="PS50222"/>
    </source>
</evidence>
<feature type="transmembrane region" description="Helical" evidence="14">
    <location>
        <begin position="427"/>
        <end position="446"/>
    </location>
</feature>
<dbReference type="InterPro" id="IPR050369">
    <property type="entry name" value="RBOH/FRE"/>
</dbReference>
<feature type="transmembrane region" description="Helical" evidence="14">
    <location>
        <begin position="289"/>
        <end position="307"/>
    </location>
</feature>
<feature type="transmembrane region" description="Helical" evidence="14">
    <location>
        <begin position="372"/>
        <end position="390"/>
    </location>
</feature>
<feature type="domain" description="FAD-binding FR-type" evidence="16">
    <location>
        <begin position="544"/>
        <end position="666"/>
    </location>
</feature>
<dbReference type="InterPro" id="IPR000778">
    <property type="entry name" value="Cyt_b245_heavy_chain"/>
</dbReference>
<reference evidence="17" key="3">
    <citation type="submission" date="2020-06" db="EMBL/GenBank/DDBJ databases">
        <title>Helianthus annuus Genome sequencing and assembly Release 2.</title>
        <authorList>
            <person name="Gouzy J."/>
            <person name="Langlade N."/>
            <person name="Munos S."/>
        </authorList>
    </citation>
    <scope>NUCLEOTIDE SEQUENCE</scope>
    <source>
        <tissue evidence="17">Leaves</tissue>
    </source>
</reference>
<dbReference type="SUPFAM" id="SSF52343">
    <property type="entry name" value="Ferredoxin reductase-like, C-terminal NADP-linked domain"/>
    <property type="match status" value="1"/>
</dbReference>
<keyword evidence="5 14" id="KW-0812">Transmembrane</keyword>
<dbReference type="InterPro" id="IPR018247">
    <property type="entry name" value="EF_Hand_1_Ca_BS"/>
</dbReference>
<dbReference type="Gene3D" id="3.40.50.80">
    <property type="entry name" value="Nucleotide-binding domain of ferredoxin-NADP reductase (FNR) module"/>
    <property type="match status" value="1"/>
</dbReference>
<keyword evidence="6" id="KW-0479">Metal-binding</keyword>
<dbReference type="STRING" id="4232.A0A251U7G8"/>
<keyword evidence="19" id="KW-1185">Reference proteome</keyword>
<keyword evidence="4" id="KW-0285">Flavoprotein</keyword>
<keyword evidence="7" id="KW-0274">FAD</keyword>
<evidence type="ECO:0000313" key="19">
    <source>
        <dbReference type="Proteomes" id="UP000215914"/>
    </source>
</evidence>
<dbReference type="InterPro" id="IPR017938">
    <property type="entry name" value="Riboflavin_synthase-like_b-brl"/>
</dbReference>
<evidence type="ECO:0000256" key="8">
    <source>
        <dbReference type="ARBA" id="ARBA00022837"/>
    </source>
</evidence>
<dbReference type="GO" id="GO:0005886">
    <property type="term" value="C:plasma membrane"/>
    <property type="evidence" value="ECO:0000318"/>
    <property type="project" value="GO_Central"/>
</dbReference>
<dbReference type="InterPro" id="IPR013130">
    <property type="entry name" value="Fe3_Rdtase_TM_dom"/>
</dbReference>
<keyword evidence="10 14" id="KW-1133">Transmembrane helix</keyword>
<dbReference type="EMBL" id="MNCJ02000319">
    <property type="protein sequence ID" value="KAF5808509.1"/>
    <property type="molecule type" value="Genomic_DNA"/>
</dbReference>
<dbReference type="InterPro" id="IPR013623">
    <property type="entry name" value="NADPH_Ox"/>
</dbReference>
<dbReference type="PANTHER" id="PTHR11972">
    <property type="entry name" value="NADPH OXIDASE"/>
    <property type="match status" value="1"/>
</dbReference>
<dbReference type="InParanoid" id="A0A251U7G8"/>
<dbReference type="InterPro" id="IPR013121">
    <property type="entry name" value="Fe_red_NAD-bd_6"/>
</dbReference>
<dbReference type="AlphaFoldDB" id="A0A251U7G8"/>
<dbReference type="InterPro" id="IPR002048">
    <property type="entry name" value="EF_hand_dom"/>
</dbReference>
<dbReference type="SUPFAM" id="SSF63380">
    <property type="entry name" value="Riboflavin synthase domain-like"/>
    <property type="match status" value="1"/>
</dbReference>
<dbReference type="PRINTS" id="PR00466">
    <property type="entry name" value="GP91PHOX"/>
</dbReference>
<dbReference type="GO" id="GO:0004601">
    <property type="term" value="F:peroxidase activity"/>
    <property type="evidence" value="ECO:0007669"/>
    <property type="project" value="UniProtKB-KW"/>
</dbReference>
<dbReference type="Proteomes" id="UP000215914">
    <property type="component" value="Chromosome 8"/>
</dbReference>
<dbReference type="GO" id="GO:0009653">
    <property type="term" value="P:anatomical structure morphogenesis"/>
    <property type="evidence" value="ECO:0007669"/>
    <property type="project" value="UniProtKB-ARBA"/>
</dbReference>
<gene>
    <name evidence="18" type="ORF">HannXRQ_Chr08g0228981</name>
    <name evidence="17" type="ORF">HanXRQr2_Chr04g0146211</name>
</gene>
<keyword evidence="11 17" id="KW-0560">Oxidoreductase</keyword>
<evidence type="ECO:0000313" key="18">
    <source>
        <dbReference type="EMBL" id="OTG18983.1"/>
    </source>
</evidence>
<feature type="compositionally biased region" description="Basic and acidic residues" evidence="13">
    <location>
        <begin position="14"/>
        <end position="23"/>
    </location>
</feature>
<feature type="region of interest" description="Disordered" evidence="13">
    <location>
        <begin position="1"/>
        <end position="33"/>
    </location>
</feature>
<evidence type="ECO:0000256" key="14">
    <source>
        <dbReference type="SAM" id="Phobius"/>
    </source>
</evidence>
<dbReference type="SFLD" id="SFLDG01169">
    <property type="entry name" value="NADPH_oxidase_subgroup_(NOX)"/>
    <property type="match status" value="1"/>
</dbReference>
<dbReference type="EC" id="1.6.3.1" evidence="17"/>
<dbReference type="GO" id="GO:0016174">
    <property type="term" value="F:NAD(P)H oxidase H2O2-forming activity"/>
    <property type="evidence" value="ECO:0000318"/>
    <property type="project" value="GO_Central"/>
</dbReference>
<dbReference type="GO" id="GO:0042742">
    <property type="term" value="P:defense response to bacterium"/>
    <property type="evidence" value="ECO:0007669"/>
    <property type="project" value="UniProtKB-ARBA"/>
</dbReference>
<dbReference type="PROSITE" id="PS51384">
    <property type="entry name" value="FAD_FR"/>
    <property type="match status" value="1"/>
</dbReference>
<evidence type="ECO:0000313" key="17">
    <source>
        <dbReference type="EMBL" id="KAF5808509.1"/>
    </source>
</evidence>
<dbReference type="Pfam" id="PF01794">
    <property type="entry name" value="Ferric_reduct"/>
    <property type="match status" value="1"/>
</dbReference>
<keyword evidence="9" id="KW-0521">NADP</keyword>
<feature type="domain" description="EF-hand" evidence="15">
    <location>
        <begin position="179"/>
        <end position="214"/>
    </location>
</feature>
<evidence type="ECO:0000259" key="16">
    <source>
        <dbReference type="PROSITE" id="PS51384"/>
    </source>
</evidence>
<dbReference type="PROSITE" id="PS50222">
    <property type="entry name" value="EF_HAND_2"/>
    <property type="match status" value="1"/>
</dbReference>
<dbReference type="PANTHER" id="PTHR11972:SF152">
    <property type="entry name" value="RESPIRATORY BURST OXIDASE HOMOLOG PROTEIN C"/>
    <property type="match status" value="1"/>
</dbReference>
<accession>A0A251U7G8</accession>
<dbReference type="InterPro" id="IPR039261">
    <property type="entry name" value="FNR_nucleotide-bd"/>
</dbReference>
<dbReference type="Gene3D" id="1.10.238.10">
    <property type="entry name" value="EF-hand"/>
    <property type="match status" value="1"/>
</dbReference>
<evidence type="ECO:0000256" key="3">
    <source>
        <dbReference type="ARBA" id="ARBA00022559"/>
    </source>
</evidence>
<dbReference type="GO" id="GO:0005509">
    <property type="term" value="F:calcium ion binding"/>
    <property type="evidence" value="ECO:0007669"/>
    <property type="project" value="InterPro"/>
</dbReference>
<feature type="transmembrane region" description="Helical" evidence="14">
    <location>
        <begin position="489"/>
        <end position="511"/>
    </location>
</feature>
<dbReference type="InterPro" id="IPR013112">
    <property type="entry name" value="FAD-bd_8"/>
</dbReference>
<evidence type="ECO:0000256" key="7">
    <source>
        <dbReference type="ARBA" id="ARBA00022827"/>
    </source>
</evidence>
<reference evidence="17 19" key="1">
    <citation type="journal article" date="2017" name="Nature">
        <title>The sunflower genome provides insights into oil metabolism, flowering and Asterid evolution.</title>
        <authorList>
            <person name="Badouin H."/>
            <person name="Gouzy J."/>
            <person name="Grassa C.J."/>
            <person name="Murat F."/>
            <person name="Staton S.E."/>
            <person name="Cottret L."/>
            <person name="Lelandais-Briere C."/>
            <person name="Owens G.L."/>
            <person name="Carrere S."/>
            <person name="Mayjonade B."/>
            <person name="Legrand L."/>
            <person name="Gill N."/>
            <person name="Kane N.C."/>
            <person name="Bowers J.E."/>
            <person name="Hubner S."/>
            <person name="Bellec A."/>
            <person name="Berard A."/>
            <person name="Berges H."/>
            <person name="Blanchet N."/>
            <person name="Boniface M.C."/>
            <person name="Brunel D."/>
            <person name="Catrice O."/>
            <person name="Chaidir N."/>
            <person name="Claudel C."/>
            <person name="Donnadieu C."/>
            <person name="Faraut T."/>
            <person name="Fievet G."/>
            <person name="Helmstetter N."/>
            <person name="King M."/>
            <person name="Knapp S.J."/>
            <person name="Lai Z."/>
            <person name="Le Paslier M.C."/>
            <person name="Lippi Y."/>
            <person name="Lorenzon L."/>
            <person name="Mandel J.R."/>
            <person name="Marage G."/>
            <person name="Marchand G."/>
            <person name="Marquand E."/>
            <person name="Bret-Mestries E."/>
            <person name="Morien E."/>
            <person name="Nambeesan S."/>
            <person name="Nguyen T."/>
            <person name="Pegot-Espagnet P."/>
            <person name="Pouilly N."/>
            <person name="Raftis F."/>
            <person name="Sallet E."/>
            <person name="Schiex T."/>
            <person name="Thomas J."/>
            <person name="Vandecasteele C."/>
            <person name="Vares D."/>
            <person name="Vear F."/>
            <person name="Vautrin S."/>
            <person name="Crespi M."/>
            <person name="Mangin B."/>
            <person name="Burke J.M."/>
            <person name="Salse J."/>
            <person name="Munos S."/>
            <person name="Vincourt P."/>
            <person name="Rieseberg L.H."/>
            <person name="Langlade N.B."/>
        </authorList>
    </citation>
    <scope>NUCLEOTIDE SEQUENCE [LARGE SCALE GENOMIC DNA]</scope>
    <source>
        <strain evidence="19">cv. SF193</strain>
        <tissue evidence="17">Leaves</tissue>
    </source>
</reference>
<evidence type="ECO:0000256" key="2">
    <source>
        <dbReference type="ARBA" id="ARBA00007975"/>
    </source>
</evidence>
<evidence type="ECO:0000256" key="4">
    <source>
        <dbReference type="ARBA" id="ARBA00022630"/>
    </source>
</evidence>
<dbReference type="InterPro" id="IPR017927">
    <property type="entry name" value="FAD-bd_FR_type"/>
</dbReference>
<sequence>MDADDGRSVLPENNNHDHHHSDKAAVGSGPVNKTGGWKTVQLSVLGGAKAGSSSEGVTKTVNVAEVGKRLSRIQDVAKKLMYLNASSKQPILNGFNFSGKNNDPEAAWIALEKRFDELTMKTGGLLPSSSFGKCIGMNTDSDKFAEDLFKSLCQRRGITSDPINKTLFKEFWEEISNQSFDSRLKIYLAMIDKDNDGKITEEEIMEIIKASASANKLPTIEKDAEKYAAFIKEKLDPEKLGYIMIDKLEKLLKDAATRNDIGETHDSSESSRQQFKLTQFLHDNWKRCWVVVLWIGIMVGLFTWKYIQYKHRAVYDVLGPCVCIAKGAAETLKLNMAIMLLPVCRNTITWLRNKTKLGAVVPFDDNINFHQVIAVAIAIGVGLHAISHLACDFPRLIHATEEEYKPMQQYFGDQAENYWHFVKEVEGYTGIIMLVLMIIAFTLAWLRKGLKLPSLTRFKAFKNSKSYNSIVKKLTGPIAAINKLTGFNIFWYSHHLFVIVYALLIVHGIKLYLTKEWYKKTTWMYLAVPILLYACERLKRTFRSRFDPAKILKVAAYPGRDGVLALRMRKPENFNYKSGEYMFVKCDAVSPFEWHPFSITSAPSDDYLSVHIRALGDWTKKINKIYSEACLPDEGSEIRKADFPEQIPNNLRVLKIDGPYGAPAQDYKDYEVVLLVGLGIGATPMVSVVKDIVNNIKAKEEKQNALEDGTISQKNKLSPTREHEFKTKRAYFYWSTKGQNTLGWFKDVMDEVAEIGKNDVIQIHNYCTSVYEEADARSSLITMLQSLYYDEKGVDIVSGTRVKTHFARPNWQKVYKRIADTHKGSKIGVFYCGSPVVIKELKELALEFTDSSTTFEFHKENF</sequence>
<evidence type="ECO:0000256" key="11">
    <source>
        <dbReference type="ARBA" id="ARBA00023002"/>
    </source>
</evidence>
<dbReference type="OrthoDB" id="1040979at2759"/>
<evidence type="ECO:0000256" key="5">
    <source>
        <dbReference type="ARBA" id="ARBA00022692"/>
    </source>
</evidence>
<comment type="similarity">
    <text evidence="2">Belongs to the RBOH (TC 5.B.1.3) family.</text>
</comment>
<evidence type="ECO:0000256" key="12">
    <source>
        <dbReference type="ARBA" id="ARBA00023136"/>
    </source>
</evidence>
<comment type="subcellular location">
    <subcellularLocation>
        <location evidence="1">Membrane</location>
        <topology evidence="1">Multi-pass membrane protein</topology>
    </subcellularLocation>
</comment>
<evidence type="ECO:0000256" key="6">
    <source>
        <dbReference type="ARBA" id="ARBA00022723"/>
    </source>
</evidence>
<dbReference type="EMBL" id="CM007897">
    <property type="protein sequence ID" value="OTG18983.1"/>
    <property type="molecule type" value="Genomic_DNA"/>
</dbReference>
<dbReference type="Gene3D" id="2.40.30.10">
    <property type="entry name" value="Translation factors"/>
    <property type="match status" value="1"/>
</dbReference>
<evidence type="ECO:0000256" key="10">
    <source>
        <dbReference type="ARBA" id="ARBA00022989"/>
    </source>
</evidence>
<organism evidence="18 19">
    <name type="scientific">Helianthus annuus</name>
    <name type="common">Common sunflower</name>
    <dbReference type="NCBI Taxonomy" id="4232"/>
    <lineage>
        <taxon>Eukaryota</taxon>
        <taxon>Viridiplantae</taxon>
        <taxon>Streptophyta</taxon>
        <taxon>Embryophyta</taxon>
        <taxon>Tracheophyta</taxon>
        <taxon>Spermatophyta</taxon>
        <taxon>Magnoliopsida</taxon>
        <taxon>eudicotyledons</taxon>
        <taxon>Gunneridae</taxon>
        <taxon>Pentapetalae</taxon>
        <taxon>asterids</taxon>
        <taxon>campanulids</taxon>
        <taxon>Asterales</taxon>
        <taxon>Asteraceae</taxon>
        <taxon>Asteroideae</taxon>
        <taxon>Heliantheae alliance</taxon>
        <taxon>Heliantheae</taxon>
        <taxon>Helianthus</taxon>
    </lineage>
</organism>
<dbReference type="FunFam" id="2.40.30.10:FF:000059">
    <property type="entry name" value="dual oxidase isoform X1"/>
    <property type="match status" value="1"/>
</dbReference>
<keyword evidence="8" id="KW-0106">Calcium</keyword>
<dbReference type="InterPro" id="IPR011992">
    <property type="entry name" value="EF-hand-dom_pair"/>
</dbReference>
<dbReference type="Gramene" id="mRNA:HanXRQr2_Chr04g0146211">
    <property type="protein sequence ID" value="mRNA:HanXRQr2_Chr04g0146211"/>
    <property type="gene ID" value="HanXRQr2_Chr04g0146211"/>
</dbReference>
<evidence type="ECO:0000256" key="13">
    <source>
        <dbReference type="SAM" id="MobiDB-lite"/>
    </source>
</evidence>
<reference evidence="18" key="2">
    <citation type="submission" date="2017-02" db="EMBL/GenBank/DDBJ databases">
        <title>Sunflower complete genome.</title>
        <authorList>
            <person name="Langlade N."/>
            <person name="Munos S."/>
        </authorList>
    </citation>
    <scope>NUCLEOTIDE SEQUENCE [LARGE SCALE GENOMIC DNA]</scope>
    <source>
        <tissue evidence="18">Leaves</tissue>
    </source>
</reference>
<dbReference type="Pfam" id="PF08022">
    <property type="entry name" value="FAD_binding_8"/>
    <property type="match status" value="1"/>
</dbReference>
<dbReference type="PROSITE" id="PS00018">
    <property type="entry name" value="EF_HAND_1"/>
    <property type="match status" value="1"/>
</dbReference>
<evidence type="ECO:0000256" key="1">
    <source>
        <dbReference type="ARBA" id="ARBA00004141"/>
    </source>
</evidence>
<dbReference type="SUPFAM" id="SSF47473">
    <property type="entry name" value="EF-hand"/>
    <property type="match status" value="1"/>
</dbReference>
<evidence type="ECO:0000256" key="9">
    <source>
        <dbReference type="ARBA" id="ARBA00022857"/>
    </source>
</evidence>
<protein>
    <submittedName>
        <fullName evidence="17">NAD(P)H oxidase (H(2)O(2)-forming)</fullName>
        <ecNumber evidence="17">1.6.3.1</ecNumber>
    </submittedName>
    <submittedName>
        <fullName evidence="18">Putative riboflavin synthase-like superfamily protein</fullName>
    </submittedName>
</protein>
<name>A0A251U7G8_HELAN</name>
<dbReference type="Pfam" id="PF08030">
    <property type="entry name" value="NAD_binding_6"/>
    <property type="match status" value="1"/>
</dbReference>
<keyword evidence="12 14" id="KW-0472">Membrane</keyword>
<dbReference type="GO" id="GO:0016175">
    <property type="term" value="F:superoxide-generating NAD(P)H oxidase activity"/>
    <property type="evidence" value="ECO:0007669"/>
    <property type="project" value="UniProtKB-ARBA"/>
</dbReference>
<proteinExistence type="inferred from homology"/>
<dbReference type="CDD" id="cd06186">
    <property type="entry name" value="NOX_Duox_like_FAD_NADP"/>
    <property type="match status" value="1"/>
</dbReference>
<keyword evidence="3" id="KW-0575">Peroxidase</keyword>
<dbReference type="Pfam" id="PF08414">
    <property type="entry name" value="NADPH_Ox"/>
    <property type="match status" value="1"/>
</dbReference>